<keyword evidence="4" id="KW-1185">Reference proteome</keyword>
<evidence type="ECO:0000256" key="1">
    <source>
        <dbReference type="ARBA" id="ARBA00022527"/>
    </source>
</evidence>
<name>A0ABS9Y871_9ACTN</name>
<dbReference type="SUPFAM" id="SSF55874">
    <property type="entry name" value="ATPase domain of HSP90 chaperone/DNA topoisomerase II/histidine kinase"/>
    <property type="match status" value="1"/>
</dbReference>
<dbReference type="Proteomes" id="UP001165269">
    <property type="component" value="Unassembled WGS sequence"/>
</dbReference>
<keyword evidence="1" id="KW-0723">Serine/threonine-protein kinase</keyword>
<dbReference type="RefSeq" id="WP_242766689.1">
    <property type="nucleotide sequence ID" value="NZ_JALDAY010000006.1"/>
</dbReference>
<comment type="caution">
    <text evidence="3">The sequence shown here is derived from an EMBL/GenBank/DDBJ whole genome shotgun (WGS) entry which is preliminary data.</text>
</comment>
<dbReference type="EMBL" id="JALDAY010000006">
    <property type="protein sequence ID" value="MCI3273432.1"/>
    <property type="molecule type" value="Genomic_DNA"/>
</dbReference>
<keyword evidence="1" id="KW-0418">Kinase</keyword>
<dbReference type="InterPro" id="IPR003594">
    <property type="entry name" value="HATPase_dom"/>
</dbReference>
<evidence type="ECO:0000259" key="2">
    <source>
        <dbReference type="Pfam" id="PF13581"/>
    </source>
</evidence>
<dbReference type="GO" id="GO:0005524">
    <property type="term" value="F:ATP binding"/>
    <property type="evidence" value="ECO:0007669"/>
    <property type="project" value="UniProtKB-KW"/>
</dbReference>
<feature type="domain" description="Histidine kinase/HSP90-like ATPase" evidence="2">
    <location>
        <begin position="31"/>
        <end position="122"/>
    </location>
</feature>
<sequence>MRNTVSRLIGPTAQPPANDRPATLWDLHGLAERVTLTVSELLTNVLRHVQPDAGTGTRSARLTVRRLPGALNVCVRDFNQAFPAPSCAAAGAEDGRGLQLVRAIADDFGWSPALSGKDVWATFTIPSVASSEGTRSREAS</sequence>
<keyword evidence="3" id="KW-0067">ATP-binding</keyword>
<protein>
    <submittedName>
        <fullName evidence="3">ATP-binding protein</fullName>
    </submittedName>
</protein>
<organism evidence="3 4">
    <name type="scientific">Streptomyces cylindrosporus</name>
    <dbReference type="NCBI Taxonomy" id="2927583"/>
    <lineage>
        <taxon>Bacteria</taxon>
        <taxon>Bacillati</taxon>
        <taxon>Actinomycetota</taxon>
        <taxon>Actinomycetes</taxon>
        <taxon>Kitasatosporales</taxon>
        <taxon>Streptomycetaceae</taxon>
        <taxon>Streptomyces</taxon>
    </lineage>
</organism>
<dbReference type="Pfam" id="PF13581">
    <property type="entry name" value="HATPase_c_2"/>
    <property type="match status" value="1"/>
</dbReference>
<accession>A0ABS9Y871</accession>
<evidence type="ECO:0000313" key="3">
    <source>
        <dbReference type="EMBL" id="MCI3273432.1"/>
    </source>
</evidence>
<keyword evidence="3" id="KW-0547">Nucleotide-binding</keyword>
<dbReference type="InterPro" id="IPR050267">
    <property type="entry name" value="Anti-sigma-factor_SerPK"/>
</dbReference>
<dbReference type="PANTHER" id="PTHR35526:SF3">
    <property type="entry name" value="ANTI-SIGMA-F FACTOR RSBW"/>
    <property type="match status" value="1"/>
</dbReference>
<keyword evidence="1" id="KW-0808">Transferase</keyword>
<proteinExistence type="predicted"/>
<reference evidence="3" key="1">
    <citation type="submission" date="2022-03" db="EMBL/GenBank/DDBJ databases">
        <title>Streptomyces 7R015 and 7R016 isolated from Barleria lupulina in Thailand.</title>
        <authorList>
            <person name="Kanchanasin P."/>
            <person name="Phongsopitanun W."/>
            <person name="Tanasupawat S."/>
        </authorList>
    </citation>
    <scope>NUCLEOTIDE SEQUENCE</scope>
    <source>
        <strain evidence="3">7R015</strain>
    </source>
</reference>
<dbReference type="CDD" id="cd16936">
    <property type="entry name" value="HATPase_RsbW-like"/>
    <property type="match status" value="1"/>
</dbReference>
<gene>
    <name evidence="3" type="ORF">MQP27_20240</name>
</gene>
<evidence type="ECO:0000313" key="4">
    <source>
        <dbReference type="Proteomes" id="UP001165269"/>
    </source>
</evidence>
<dbReference type="Gene3D" id="3.30.565.10">
    <property type="entry name" value="Histidine kinase-like ATPase, C-terminal domain"/>
    <property type="match status" value="1"/>
</dbReference>
<dbReference type="PANTHER" id="PTHR35526">
    <property type="entry name" value="ANTI-SIGMA-F FACTOR RSBW-RELATED"/>
    <property type="match status" value="1"/>
</dbReference>
<dbReference type="InterPro" id="IPR036890">
    <property type="entry name" value="HATPase_C_sf"/>
</dbReference>